<evidence type="ECO:0000313" key="1">
    <source>
        <dbReference type="EMBL" id="VDN21774.1"/>
    </source>
</evidence>
<accession>A0A183DWS1</accession>
<sequence length="123" mass="13533">MNGEKKFAATESSFSECQCTGYTRSDNAPCSRLQNAFPGAPAPKPSRRTTAATSATLRKAGSIGNIRTLLTSSTSVAKEASKRMPGACPYRQNKLEQSAHLQEQYTRNLQQQIYLLELENNFL</sequence>
<dbReference type="EMBL" id="UYRT01079975">
    <property type="protein sequence ID" value="VDN21774.1"/>
    <property type="molecule type" value="Genomic_DNA"/>
</dbReference>
<reference evidence="1 2" key="2">
    <citation type="submission" date="2018-11" db="EMBL/GenBank/DDBJ databases">
        <authorList>
            <consortium name="Pathogen Informatics"/>
        </authorList>
    </citation>
    <scope>NUCLEOTIDE SEQUENCE [LARGE SCALE GENOMIC DNA]</scope>
</reference>
<protein>
    <submittedName>
        <fullName evidence="1 3">Uncharacterized protein</fullName>
    </submittedName>
</protein>
<dbReference type="Proteomes" id="UP000271098">
    <property type="component" value="Unassembled WGS sequence"/>
</dbReference>
<gene>
    <name evidence="1" type="ORF">GPUH_LOCUS13162</name>
</gene>
<keyword evidence="2" id="KW-1185">Reference proteome</keyword>
<name>A0A183DWS1_9BILA</name>
<dbReference type="OrthoDB" id="5817291at2759"/>
<organism evidence="3">
    <name type="scientific">Gongylonema pulchrum</name>
    <dbReference type="NCBI Taxonomy" id="637853"/>
    <lineage>
        <taxon>Eukaryota</taxon>
        <taxon>Metazoa</taxon>
        <taxon>Ecdysozoa</taxon>
        <taxon>Nematoda</taxon>
        <taxon>Chromadorea</taxon>
        <taxon>Rhabditida</taxon>
        <taxon>Spirurina</taxon>
        <taxon>Spiruromorpha</taxon>
        <taxon>Spiruroidea</taxon>
        <taxon>Gongylonematidae</taxon>
        <taxon>Gongylonema</taxon>
    </lineage>
</organism>
<dbReference type="WBParaSite" id="GPUH_0001317701-mRNA-1">
    <property type="protein sequence ID" value="GPUH_0001317701-mRNA-1"/>
    <property type="gene ID" value="GPUH_0001317701"/>
</dbReference>
<dbReference type="AlphaFoldDB" id="A0A183DWS1"/>
<proteinExistence type="predicted"/>
<reference evidence="3" key="1">
    <citation type="submission" date="2016-06" db="UniProtKB">
        <authorList>
            <consortium name="WormBaseParasite"/>
        </authorList>
    </citation>
    <scope>IDENTIFICATION</scope>
</reference>
<evidence type="ECO:0000313" key="3">
    <source>
        <dbReference type="WBParaSite" id="GPUH_0001317701-mRNA-1"/>
    </source>
</evidence>
<evidence type="ECO:0000313" key="2">
    <source>
        <dbReference type="Proteomes" id="UP000271098"/>
    </source>
</evidence>